<dbReference type="EMBL" id="QNVV01000008">
    <property type="protein sequence ID" value="REC47424.1"/>
    <property type="molecule type" value="Genomic_DNA"/>
</dbReference>
<protein>
    <submittedName>
        <fullName evidence="2">Nuclear transport factor 2 family protein</fullName>
    </submittedName>
</protein>
<dbReference type="SUPFAM" id="SSF54427">
    <property type="entry name" value="NTF2-like"/>
    <property type="match status" value="1"/>
</dbReference>
<dbReference type="InterPro" id="IPR037401">
    <property type="entry name" value="SnoaL-like"/>
</dbReference>
<dbReference type="OrthoDB" id="795653at2"/>
<feature type="domain" description="SnoaL-like" evidence="1">
    <location>
        <begin position="9"/>
        <end position="96"/>
    </location>
</feature>
<dbReference type="Proteomes" id="UP000256257">
    <property type="component" value="Unassembled WGS sequence"/>
</dbReference>
<organism evidence="2 3">
    <name type="scientific">Chryseobacterium pennipullorum</name>
    <dbReference type="NCBI Taxonomy" id="2258963"/>
    <lineage>
        <taxon>Bacteria</taxon>
        <taxon>Pseudomonadati</taxon>
        <taxon>Bacteroidota</taxon>
        <taxon>Flavobacteriia</taxon>
        <taxon>Flavobacteriales</taxon>
        <taxon>Weeksellaceae</taxon>
        <taxon>Chryseobacterium group</taxon>
        <taxon>Chryseobacterium</taxon>
    </lineage>
</organism>
<evidence type="ECO:0000313" key="3">
    <source>
        <dbReference type="Proteomes" id="UP000256257"/>
    </source>
</evidence>
<evidence type="ECO:0000259" key="1">
    <source>
        <dbReference type="Pfam" id="PF12680"/>
    </source>
</evidence>
<comment type="caution">
    <text evidence="2">The sequence shown here is derived from an EMBL/GenBank/DDBJ whole genome shotgun (WGS) entry which is preliminary data.</text>
</comment>
<dbReference type="AlphaFoldDB" id="A0A3D9B1E1"/>
<dbReference type="Pfam" id="PF12680">
    <property type="entry name" value="SnoaL_2"/>
    <property type="match status" value="1"/>
</dbReference>
<reference evidence="2 3" key="1">
    <citation type="submission" date="2018-06" db="EMBL/GenBank/DDBJ databases">
        <title>Novel Chryseobacterium species.</title>
        <authorList>
            <person name="Newman J."/>
            <person name="Hugo C."/>
            <person name="Oosthuizen L."/>
            <person name="Charimba G."/>
        </authorList>
    </citation>
    <scope>NUCLEOTIDE SEQUENCE [LARGE SCALE GENOMIC DNA]</scope>
    <source>
        <strain evidence="2 3">7_F195</strain>
    </source>
</reference>
<evidence type="ECO:0000313" key="2">
    <source>
        <dbReference type="EMBL" id="REC47424.1"/>
    </source>
</evidence>
<sequence>MDNATNTVVEQFIQYLNEESFDHAEKCLNPDFKFIGVMGKREGASVYIQDMKKMKFKYEILKTFTSGEDVCLWYHIDMGRKTLPASGWYEVKEGKIHSLNVLFDPRPLLSDDV</sequence>
<accession>A0A3D9B1E1</accession>
<dbReference type="RefSeq" id="WP_115928218.1">
    <property type="nucleotide sequence ID" value="NZ_QNVV01000008.1"/>
</dbReference>
<dbReference type="InterPro" id="IPR032710">
    <property type="entry name" value="NTF2-like_dom_sf"/>
</dbReference>
<dbReference type="Gene3D" id="3.10.450.50">
    <property type="match status" value="1"/>
</dbReference>
<gene>
    <name evidence="2" type="ORF">DRF67_10275</name>
</gene>
<proteinExistence type="predicted"/>
<name>A0A3D9B1E1_9FLAO</name>
<keyword evidence="3" id="KW-1185">Reference proteome</keyword>